<comment type="similarity">
    <text evidence="3">Belongs to the FAD-dependent oxidoreductase 2 family. NadB subfamily.</text>
</comment>
<accession>A0A7I8D5F8</accession>
<dbReference type="PANTHER" id="PTHR42716">
    <property type="entry name" value="L-ASPARTATE OXIDASE"/>
    <property type="match status" value="1"/>
</dbReference>
<dbReference type="NCBIfam" id="NF004820">
    <property type="entry name" value="PRK06175.1"/>
    <property type="match status" value="1"/>
</dbReference>
<dbReference type="SUPFAM" id="SSF56425">
    <property type="entry name" value="Succinate dehydrogenase/fumarate reductase flavoprotein, catalytic domain"/>
    <property type="match status" value="1"/>
</dbReference>
<comment type="cofactor">
    <cofactor evidence="1">
        <name>FAD</name>
        <dbReference type="ChEBI" id="CHEBI:57692"/>
    </cofactor>
</comment>
<evidence type="ECO:0000256" key="4">
    <source>
        <dbReference type="ARBA" id="ARBA00012173"/>
    </source>
</evidence>
<evidence type="ECO:0000256" key="5">
    <source>
        <dbReference type="ARBA" id="ARBA00021901"/>
    </source>
</evidence>
<keyword evidence="14" id="KW-1185">Reference proteome</keyword>
<dbReference type="FunFam" id="3.90.700.10:FF:000002">
    <property type="entry name" value="L-aspartate oxidase"/>
    <property type="match status" value="1"/>
</dbReference>
<proteinExistence type="inferred from homology"/>
<evidence type="ECO:0000256" key="11">
    <source>
        <dbReference type="ARBA" id="ARBA00048305"/>
    </source>
</evidence>
<keyword evidence="6" id="KW-0285">Flavoprotein</keyword>
<evidence type="ECO:0000256" key="7">
    <source>
        <dbReference type="ARBA" id="ARBA00022642"/>
    </source>
</evidence>
<dbReference type="GO" id="GO:0033765">
    <property type="term" value="F:steroid dehydrogenase activity, acting on the CH-CH group of donors"/>
    <property type="evidence" value="ECO:0007669"/>
    <property type="project" value="UniProtKB-ARBA"/>
</dbReference>
<sequence>MRRVKDHYDVLIAGSGVAGLHAALQFPPQVKVLVLCKKELLLSNSALAQGGVAAVVDKEHDTCQLHIKDTMIAGGNQNNPDALEVLVNEGAENVLNLLDIGVDFDRDETGGLQLTLEGGHSRRRILHHKDSTGREMMEKLILAVKAKSNVDIEENCMLADLKQVENGFLAYVLGDGHCTQVTANYCILATGGIGRVYQYTTNSAIATGDGIALAHRMGAKITDLHLVQFHPTAFAAKQNRERFLISESVRGEGAVLLNNEGKRFMDRYDERLELAPRDVVSRSIMKEARRVGSNNFYLDISFQGADYLKNRFPTIYGRCLEEGVDITKDWIPVFPCQHYLMGGIHVDLDSQSSIDRLYACGECSHTGVHGNNRLASNSLLEALVFSRRAARHILNRMASEPHPILSKGDDLPLDGMPLPSGLRTQVRDIMQSAHFVVPNPVAAREGMKRVKKILAMLESSHYAVTPDFIETKNITTVAMIILEEVNKP</sequence>
<comment type="catalytic activity">
    <reaction evidence="11">
        <text>L-aspartate + O2 = iminosuccinate + H2O2</text>
        <dbReference type="Rhea" id="RHEA:25876"/>
        <dbReference type="ChEBI" id="CHEBI:15379"/>
        <dbReference type="ChEBI" id="CHEBI:16240"/>
        <dbReference type="ChEBI" id="CHEBI:29991"/>
        <dbReference type="ChEBI" id="CHEBI:77875"/>
        <dbReference type="EC" id="1.4.3.16"/>
    </reaction>
    <physiologicalReaction direction="left-to-right" evidence="11">
        <dbReference type="Rhea" id="RHEA:25877"/>
    </physiologicalReaction>
</comment>
<dbReference type="InterPro" id="IPR005288">
    <property type="entry name" value="NadB"/>
</dbReference>
<keyword evidence="8" id="KW-0274">FAD</keyword>
<feature type="domain" description="FAD-dependent oxidoreductase 2 FAD-binding" evidence="12">
    <location>
        <begin position="9"/>
        <end position="379"/>
    </location>
</feature>
<dbReference type="EC" id="1.4.3.16" evidence="4"/>
<evidence type="ECO:0000256" key="9">
    <source>
        <dbReference type="ARBA" id="ARBA00023002"/>
    </source>
</evidence>
<evidence type="ECO:0000313" key="13">
    <source>
        <dbReference type="EMBL" id="BCI61265.1"/>
    </source>
</evidence>
<dbReference type="InterPro" id="IPR003953">
    <property type="entry name" value="FAD-dep_OxRdtase_2_FAD-bd"/>
</dbReference>
<dbReference type="EMBL" id="AP023321">
    <property type="protein sequence ID" value="BCI61265.1"/>
    <property type="molecule type" value="Genomic_DNA"/>
</dbReference>
<dbReference type="Pfam" id="PF00890">
    <property type="entry name" value="FAD_binding_2"/>
    <property type="match status" value="1"/>
</dbReference>
<comment type="pathway">
    <text evidence="2">Cofactor biosynthesis; NAD(+) biosynthesis; iminoaspartate from L-aspartate (oxidase route): step 1/1.</text>
</comment>
<reference evidence="14" key="1">
    <citation type="submission" date="2020-07" db="EMBL/GenBank/DDBJ databases">
        <title>Complete genome sequencing of Clostridia bacterium strain 12CBH8.</title>
        <authorList>
            <person name="Sakamoto M."/>
            <person name="Murakami T."/>
            <person name="Mori H."/>
        </authorList>
    </citation>
    <scope>NUCLEOTIDE SEQUENCE [LARGE SCALE GENOMIC DNA]</scope>
    <source>
        <strain evidence="14">12CBH8</strain>
    </source>
</reference>
<evidence type="ECO:0000313" key="14">
    <source>
        <dbReference type="Proteomes" id="UP000593890"/>
    </source>
</evidence>
<dbReference type="Gene3D" id="3.90.700.10">
    <property type="entry name" value="Succinate dehydrogenase/fumarate reductase flavoprotein, catalytic domain"/>
    <property type="match status" value="1"/>
</dbReference>
<evidence type="ECO:0000259" key="12">
    <source>
        <dbReference type="Pfam" id="PF00890"/>
    </source>
</evidence>
<evidence type="ECO:0000256" key="3">
    <source>
        <dbReference type="ARBA" id="ARBA00008562"/>
    </source>
</evidence>
<dbReference type="SUPFAM" id="SSF51905">
    <property type="entry name" value="FAD/NAD(P)-binding domain"/>
    <property type="match status" value="1"/>
</dbReference>
<dbReference type="Proteomes" id="UP000593890">
    <property type="component" value="Chromosome"/>
</dbReference>
<protein>
    <recommendedName>
        <fullName evidence="5">L-aspartate oxidase</fullName>
        <ecNumber evidence="4">1.4.3.16</ecNumber>
    </recommendedName>
    <alternativeName>
        <fullName evidence="10">Quinolinate synthase B</fullName>
    </alternativeName>
</protein>
<dbReference type="Gene3D" id="3.50.50.60">
    <property type="entry name" value="FAD/NAD(P)-binding domain"/>
    <property type="match status" value="1"/>
</dbReference>
<evidence type="ECO:0000256" key="8">
    <source>
        <dbReference type="ARBA" id="ARBA00022827"/>
    </source>
</evidence>
<dbReference type="UniPathway" id="UPA00253">
    <property type="reaction ID" value="UER00326"/>
</dbReference>
<name>A0A7I8D5F8_9FIRM</name>
<keyword evidence="9" id="KW-0560">Oxidoreductase</keyword>
<dbReference type="GO" id="GO:0008734">
    <property type="term" value="F:L-aspartate oxidase activity"/>
    <property type="evidence" value="ECO:0007669"/>
    <property type="project" value="UniProtKB-EC"/>
</dbReference>
<dbReference type="InterPro" id="IPR036188">
    <property type="entry name" value="FAD/NAD-bd_sf"/>
</dbReference>
<gene>
    <name evidence="13" type="ORF">C12CBH8_19040</name>
</gene>
<organism evidence="13 14">
    <name type="scientific">Solibaculum mannosilyticum</name>
    <dbReference type="NCBI Taxonomy" id="2780922"/>
    <lineage>
        <taxon>Bacteria</taxon>
        <taxon>Bacillati</taxon>
        <taxon>Bacillota</taxon>
        <taxon>Clostridia</taxon>
        <taxon>Eubacteriales</taxon>
        <taxon>Oscillospiraceae</taxon>
        <taxon>Solibaculum</taxon>
    </lineage>
</organism>
<dbReference type="GO" id="GO:0034628">
    <property type="term" value="P:'de novo' NAD+ biosynthetic process from L-aspartate"/>
    <property type="evidence" value="ECO:0007669"/>
    <property type="project" value="TreeGrafter"/>
</dbReference>
<dbReference type="KEGG" id="sman:C12CBH8_19040"/>
<dbReference type="PANTHER" id="PTHR42716:SF2">
    <property type="entry name" value="L-ASPARTATE OXIDASE, CHLOROPLASTIC"/>
    <property type="match status" value="1"/>
</dbReference>
<dbReference type="AlphaFoldDB" id="A0A7I8D5F8"/>
<evidence type="ECO:0000256" key="10">
    <source>
        <dbReference type="ARBA" id="ARBA00030386"/>
    </source>
</evidence>
<dbReference type="InterPro" id="IPR027477">
    <property type="entry name" value="Succ_DH/fumarate_Rdtase_cat_sf"/>
</dbReference>
<evidence type="ECO:0000256" key="6">
    <source>
        <dbReference type="ARBA" id="ARBA00022630"/>
    </source>
</evidence>
<keyword evidence="7" id="KW-0662">Pyridine nucleotide biosynthesis</keyword>
<evidence type="ECO:0000256" key="1">
    <source>
        <dbReference type="ARBA" id="ARBA00001974"/>
    </source>
</evidence>
<evidence type="ECO:0000256" key="2">
    <source>
        <dbReference type="ARBA" id="ARBA00004950"/>
    </source>
</evidence>